<evidence type="ECO:0000256" key="2">
    <source>
        <dbReference type="ARBA" id="ARBA00022670"/>
    </source>
</evidence>
<organism evidence="9 10">
    <name type="scientific">Haemaphysalis longicornis</name>
    <name type="common">Bush tick</name>
    <dbReference type="NCBI Taxonomy" id="44386"/>
    <lineage>
        <taxon>Eukaryota</taxon>
        <taxon>Metazoa</taxon>
        <taxon>Ecdysozoa</taxon>
        <taxon>Arthropoda</taxon>
        <taxon>Chelicerata</taxon>
        <taxon>Arachnida</taxon>
        <taxon>Acari</taxon>
        <taxon>Parasitiformes</taxon>
        <taxon>Ixodida</taxon>
        <taxon>Ixodoidea</taxon>
        <taxon>Ixodidae</taxon>
        <taxon>Haemaphysalinae</taxon>
        <taxon>Haemaphysalis</taxon>
    </lineage>
</organism>
<dbReference type="GO" id="GO:0006508">
    <property type="term" value="P:proteolysis"/>
    <property type="evidence" value="ECO:0007669"/>
    <property type="project" value="UniProtKB-KW"/>
</dbReference>
<dbReference type="EMBL" id="JABSTR010000008">
    <property type="protein sequence ID" value="KAH9377302.1"/>
    <property type="molecule type" value="Genomic_DNA"/>
</dbReference>
<dbReference type="SMART" id="SM00115">
    <property type="entry name" value="CASc"/>
    <property type="match status" value="1"/>
</dbReference>
<dbReference type="GO" id="GO:0004197">
    <property type="term" value="F:cysteine-type endopeptidase activity"/>
    <property type="evidence" value="ECO:0007669"/>
    <property type="project" value="InterPro"/>
</dbReference>
<dbReference type="GO" id="GO:0006915">
    <property type="term" value="P:apoptotic process"/>
    <property type="evidence" value="ECO:0007669"/>
    <property type="project" value="UniProtKB-KW"/>
</dbReference>
<evidence type="ECO:0000259" key="7">
    <source>
        <dbReference type="PROSITE" id="PS50207"/>
    </source>
</evidence>
<evidence type="ECO:0000259" key="8">
    <source>
        <dbReference type="PROSITE" id="PS50208"/>
    </source>
</evidence>
<dbReference type="OMA" id="THFCELR"/>
<feature type="domain" description="Caspase family p20" evidence="8">
    <location>
        <begin position="130"/>
        <end position="255"/>
    </location>
</feature>
<dbReference type="PROSITE" id="PS50207">
    <property type="entry name" value="CASPASE_P10"/>
    <property type="match status" value="1"/>
</dbReference>
<dbReference type="VEuPathDB" id="VectorBase:HLOH_063348"/>
<gene>
    <name evidence="9" type="ORF">HPB48_000649</name>
</gene>
<keyword evidence="4" id="KW-0378">Hydrolase</keyword>
<evidence type="ECO:0000256" key="5">
    <source>
        <dbReference type="PIRSR" id="PIRSR038001-1"/>
    </source>
</evidence>
<comment type="caution">
    <text evidence="9">The sequence shown here is derived from an EMBL/GenBank/DDBJ whole genome shotgun (WGS) entry which is preliminary data.</text>
</comment>
<protein>
    <recommendedName>
        <fullName evidence="11">Caspase</fullName>
    </recommendedName>
</protein>
<sequence>MDPEHRRKFKDPELVSSLVKCIDFDALAPSLRERGVLTKAMIDDIRSWMNATDASCSGFPGEAPKLTTTSLRFSGIRECSRRSDSSRVNPFSIKNQQHQDLPESGRPAVAANLLLPTLFRATIYPMEQNPRGRCIIINNYEFHADPEAYRAGSQLDVCRMAELFKAFLFECTVHLNLTAEEMKTLLSEKAREEQQKAADCLVVVLMSHGDKDTIYGSDNEELPLGDIYEMFNNDNCPVLQGKPKLFFVQTCRGRKSDIGTAKYVAPDTADAARIPCSSASEPTTRVASWLDMYICYASVPGYEAHRNTTTGAWFLSAVYRVFSQYAHTMHLQKLMHRVNDEVTSQSTTDGCFQTPCNEGQRFEEGALVQPWPL</sequence>
<reference evidence="9 10" key="1">
    <citation type="journal article" date="2020" name="Cell">
        <title>Large-Scale Comparative Analyses of Tick Genomes Elucidate Their Genetic Diversity and Vector Capacities.</title>
        <authorList>
            <consortium name="Tick Genome and Microbiome Consortium (TIGMIC)"/>
            <person name="Jia N."/>
            <person name="Wang J."/>
            <person name="Shi W."/>
            <person name="Du L."/>
            <person name="Sun Y."/>
            <person name="Zhan W."/>
            <person name="Jiang J.F."/>
            <person name="Wang Q."/>
            <person name="Zhang B."/>
            <person name="Ji P."/>
            <person name="Bell-Sakyi L."/>
            <person name="Cui X.M."/>
            <person name="Yuan T.T."/>
            <person name="Jiang B.G."/>
            <person name="Yang W.F."/>
            <person name="Lam T.T."/>
            <person name="Chang Q.C."/>
            <person name="Ding S.J."/>
            <person name="Wang X.J."/>
            <person name="Zhu J.G."/>
            <person name="Ruan X.D."/>
            <person name="Zhao L."/>
            <person name="Wei J.T."/>
            <person name="Ye R.Z."/>
            <person name="Que T.C."/>
            <person name="Du C.H."/>
            <person name="Zhou Y.H."/>
            <person name="Cheng J.X."/>
            <person name="Dai P.F."/>
            <person name="Guo W.B."/>
            <person name="Han X.H."/>
            <person name="Huang E.J."/>
            <person name="Li L.F."/>
            <person name="Wei W."/>
            <person name="Gao Y.C."/>
            <person name="Liu J.Z."/>
            <person name="Shao H.Z."/>
            <person name="Wang X."/>
            <person name="Wang C.C."/>
            <person name="Yang T.C."/>
            <person name="Huo Q.B."/>
            <person name="Li W."/>
            <person name="Chen H.Y."/>
            <person name="Chen S.E."/>
            <person name="Zhou L.G."/>
            <person name="Ni X.B."/>
            <person name="Tian J.H."/>
            <person name="Sheng Y."/>
            <person name="Liu T."/>
            <person name="Pan Y.S."/>
            <person name="Xia L.Y."/>
            <person name="Li J."/>
            <person name="Zhao F."/>
            <person name="Cao W.C."/>
        </authorList>
    </citation>
    <scope>NUCLEOTIDE SEQUENCE [LARGE SCALE GENOMIC DNA]</scope>
    <source>
        <strain evidence="9">HaeL-2018</strain>
    </source>
</reference>
<comment type="similarity">
    <text evidence="1 6">Belongs to the peptidase C14A family.</text>
</comment>
<dbReference type="AlphaFoldDB" id="A0A9J6GFS4"/>
<accession>A0A9J6GFS4</accession>
<dbReference type="OrthoDB" id="6044770at2759"/>
<evidence type="ECO:0000256" key="4">
    <source>
        <dbReference type="ARBA" id="ARBA00022801"/>
    </source>
</evidence>
<evidence type="ECO:0000256" key="6">
    <source>
        <dbReference type="RuleBase" id="RU003971"/>
    </source>
</evidence>
<dbReference type="CDD" id="cd00032">
    <property type="entry name" value="CASc"/>
    <property type="match status" value="1"/>
</dbReference>
<proteinExistence type="inferred from homology"/>
<keyword evidence="10" id="KW-1185">Reference proteome</keyword>
<feature type="domain" description="Caspase family p10" evidence="7">
    <location>
        <begin position="282"/>
        <end position="350"/>
    </location>
</feature>
<feature type="active site" evidence="5">
    <location>
        <position position="208"/>
    </location>
</feature>
<dbReference type="InterPro" id="IPR002138">
    <property type="entry name" value="Pept_C14_p10"/>
</dbReference>
<evidence type="ECO:0000256" key="1">
    <source>
        <dbReference type="ARBA" id="ARBA00010134"/>
    </source>
</evidence>
<dbReference type="InterPro" id="IPR002398">
    <property type="entry name" value="Pept_C14"/>
</dbReference>
<evidence type="ECO:0000256" key="3">
    <source>
        <dbReference type="ARBA" id="ARBA00022703"/>
    </source>
</evidence>
<dbReference type="Proteomes" id="UP000821853">
    <property type="component" value="Unassembled WGS sequence"/>
</dbReference>
<keyword evidence="3" id="KW-0053">Apoptosis</keyword>
<dbReference type="InterPro" id="IPR029030">
    <property type="entry name" value="Caspase-like_dom_sf"/>
</dbReference>
<dbReference type="InterPro" id="IPR001309">
    <property type="entry name" value="Pept_C14_p20"/>
</dbReference>
<dbReference type="CDD" id="cd01671">
    <property type="entry name" value="CARD"/>
    <property type="match status" value="1"/>
</dbReference>
<dbReference type="PROSITE" id="PS50208">
    <property type="entry name" value="CASPASE_P20"/>
    <property type="match status" value="1"/>
</dbReference>
<keyword evidence="2" id="KW-0645">Protease</keyword>
<dbReference type="InterPro" id="IPR011600">
    <property type="entry name" value="Pept_C14_caspase"/>
</dbReference>
<evidence type="ECO:0000313" key="10">
    <source>
        <dbReference type="Proteomes" id="UP000821853"/>
    </source>
</evidence>
<feature type="active site" evidence="5">
    <location>
        <position position="251"/>
    </location>
</feature>
<dbReference type="PRINTS" id="PR00376">
    <property type="entry name" value="IL1BCENZYME"/>
</dbReference>
<dbReference type="Pfam" id="PF00656">
    <property type="entry name" value="Peptidase_C14"/>
    <property type="match status" value="1"/>
</dbReference>
<dbReference type="PANTHER" id="PTHR47901:SF8">
    <property type="entry name" value="CASPASE-3"/>
    <property type="match status" value="1"/>
</dbReference>
<dbReference type="Gene3D" id="3.40.50.1460">
    <property type="match status" value="1"/>
</dbReference>
<evidence type="ECO:0008006" key="11">
    <source>
        <dbReference type="Google" id="ProtNLM"/>
    </source>
</evidence>
<name>A0A9J6GFS4_HAELO</name>
<dbReference type="PANTHER" id="PTHR47901">
    <property type="entry name" value="CASPASE RECRUITMENT DOMAIN-CONTAINING PROTEIN 18"/>
    <property type="match status" value="1"/>
</dbReference>
<evidence type="ECO:0000313" key="9">
    <source>
        <dbReference type="EMBL" id="KAH9377302.1"/>
    </source>
</evidence>
<dbReference type="InterPro" id="IPR015917">
    <property type="entry name" value="Pept_C14A"/>
</dbReference>
<dbReference type="SUPFAM" id="SSF52129">
    <property type="entry name" value="Caspase-like"/>
    <property type="match status" value="1"/>
</dbReference>